<dbReference type="Pfam" id="PF13409">
    <property type="entry name" value="GST_N_2"/>
    <property type="match status" value="1"/>
</dbReference>
<dbReference type="AlphaFoldDB" id="A0A2J8AHC4"/>
<organism evidence="3 4">
    <name type="scientific">Tetrabaena socialis</name>
    <dbReference type="NCBI Taxonomy" id="47790"/>
    <lineage>
        <taxon>Eukaryota</taxon>
        <taxon>Viridiplantae</taxon>
        <taxon>Chlorophyta</taxon>
        <taxon>core chlorophytes</taxon>
        <taxon>Chlorophyceae</taxon>
        <taxon>CS clade</taxon>
        <taxon>Chlamydomonadales</taxon>
        <taxon>Tetrabaenaceae</taxon>
        <taxon>Tetrabaena</taxon>
    </lineage>
</organism>
<dbReference type="SFLD" id="SFLDS00019">
    <property type="entry name" value="Glutathione_Transferase_(cytos"/>
    <property type="match status" value="1"/>
</dbReference>
<dbReference type="SUPFAM" id="SSF47616">
    <property type="entry name" value="GST C-terminal domain-like"/>
    <property type="match status" value="1"/>
</dbReference>
<dbReference type="Gene3D" id="1.20.1050.10">
    <property type="match status" value="1"/>
</dbReference>
<dbReference type="SFLD" id="SFLDG00358">
    <property type="entry name" value="Main_(cytGST)"/>
    <property type="match status" value="1"/>
</dbReference>
<accession>A0A2J8AHC4</accession>
<dbReference type="Proteomes" id="UP000236333">
    <property type="component" value="Unassembled WGS sequence"/>
</dbReference>
<dbReference type="EMBL" id="PGGS01000019">
    <property type="protein sequence ID" value="PNH11919.1"/>
    <property type="molecule type" value="Genomic_DNA"/>
</dbReference>
<evidence type="ECO:0000259" key="1">
    <source>
        <dbReference type="PROSITE" id="PS50404"/>
    </source>
</evidence>
<dbReference type="InterPro" id="IPR036249">
    <property type="entry name" value="Thioredoxin-like_sf"/>
</dbReference>
<feature type="domain" description="GST N-terminal" evidence="1">
    <location>
        <begin position="8"/>
        <end position="106"/>
    </location>
</feature>
<dbReference type="SUPFAM" id="SSF52833">
    <property type="entry name" value="Thioredoxin-like"/>
    <property type="match status" value="1"/>
</dbReference>
<dbReference type="GO" id="GO:0016740">
    <property type="term" value="F:transferase activity"/>
    <property type="evidence" value="ECO:0007669"/>
    <property type="project" value="UniProtKB-KW"/>
</dbReference>
<dbReference type="OrthoDB" id="422574at2759"/>
<proteinExistence type="predicted"/>
<feature type="domain" description="GST C-terminal" evidence="2">
    <location>
        <begin position="115"/>
        <end position="265"/>
    </location>
</feature>
<gene>
    <name evidence="3" type="ORF">TSOC_001207</name>
</gene>
<keyword evidence="3" id="KW-0808">Transferase</keyword>
<sequence length="268" mass="29113">MAPPEDTQQLRLYADFMSQPSRACIIFSRINGLPVEVRPVLIHKGETRSAAYLKLNPLGKVPLLEDPWVAAASQMTNGGGAGGGGLLLPESAAIMPYLSYRFPGRVAEHWYPRADAVARARVDAATAWYQGNIRAGAMKLVFNKVVAQRLGLQGDERVAADGLKTLQLALASLESYWLDGGSRPFMTGNQPCIADLLCCCELEQLAMLQQDAHGASMQAVLQPYSVVRAWRQRLREACAPCYGDAHATLEAAVRRAAEQRPAAPLARL</sequence>
<dbReference type="InterPro" id="IPR043377">
    <property type="entry name" value="GSTT1/2/3"/>
</dbReference>
<protein>
    <submittedName>
        <fullName evidence="3">Glutathione S-transferase T1</fullName>
    </submittedName>
</protein>
<keyword evidence="4" id="KW-1185">Reference proteome</keyword>
<reference evidence="3 4" key="1">
    <citation type="journal article" date="2017" name="Mol. Biol. Evol.">
        <title>The 4-celled Tetrabaena socialis nuclear genome reveals the essential components for genetic control of cell number at the origin of multicellularity in the volvocine lineage.</title>
        <authorList>
            <person name="Featherston J."/>
            <person name="Arakaki Y."/>
            <person name="Hanschen E.R."/>
            <person name="Ferris P.J."/>
            <person name="Michod R.E."/>
            <person name="Olson B.J.S.C."/>
            <person name="Nozaki H."/>
            <person name="Durand P.M."/>
        </authorList>
    </citation>
    <scope>NUCLEOTIDE SEQUENCE [LARGE SCALE GENOMIC DNA]</scope>
    <source>
        <strain evidence="3 4">NIES-571</strain>
    </source>
</reference>
<dbReference type="InterPro" id="IPR010987">
    <property type="entry name" value="Glutathione-S-Trfase_C-like"/>
</dbReference>
<dbReference type="PROSITE" id="PS50405">
    <property type="entry name" value="GST_CTER"/>
    <property type="match status" value="1"/>
</dbReference>
<dbReference type="InterPro" id="IPR040079">
    <property type="entry name" value="Glutathione_S-Trfase"/>
</dbReference>
<dbReference type="InterPro" id="IPR004045">
    <property type="entry name" value="Glutathione_S-Trfase_N"/>
</dbReference>
<evidence type="ECO:0000313" key="4">
    <source>
        <dbReference type="Proteomes" id="UP000236333"/>
    </source>
</evidence>
<comment type="caution">
    <text evidence="3">The sequence shown here is derived from an EMBL/GenBank/DDBJ whole genome shotgun (WGS) entry which is preliminary data.</text>
</comment>
<evidence type="ECO:0000313" key="3">
    <source>
        <dbReference type="EMBL" id="PNH11919.1"/>
    </source>
</evidence>
<dbReference type="Gene3D" id="3.40.30.10">
    <property type="entry name" value="Glutaredoxin"/>
    <property type="match status" value="1"/>
</dbReference>
<dbReference type="InterPro" id="IPR036282">
    <property type="entry name" value="Glutathione-S-Trfase_C_sf"/>
</dbReference>
<dbReference type="PANTHER" id="PTHR44750">
    <property type="entry name" value="GLUTATHIONE S-TRANSFERASE T1-RELATED"/>
    <property type="match status" value="1"/>
</dbReference>
<dbReference type="PANTHER" id="PTHR44750:SF1">
    <property type="entry name" value="GLUTATHIONE S-TRANSFERASE T1-RELATED"/>
    <property type="match status" value="1"/>
</dbReference>
<evidence type="ECO:0000259" key="2">
    <source>
        <dbReference type="PROSITE" id="PS50405"/>
    </source>
</evidence>
<dbReference type="PROSITE" id="PS50404">
    <property type="entry name" value="GST_NTER"/>
    <property type="match status" value="1"/>
</dbReference>
<name>A0A2J8AHC4_9CHLO</name>